<dbReference type="InterPro" id="IPR035952">
    <property type="entry name" value="Rhomboid-like_sf"/>
</dbReference>
<evidence type="ECO:0000256" key="8">
    <source>
        <dbReference type="SAM" id="Phobius"/>
    </source>
</evidence>
<evidence type="ECO:0000313" key="12">
    <source>
        <dbReference type="Proteomes" id="UP001161017"/>
    </source>
</evidence>
<protein>
    <recommendedName>
        <fullName evidence="10">Peptidase S54 rhomboid domain-containing protein</fullName>
    </recommendedName>
</protein>
<dbReference type="InterPro" id="IPR050925">
    <property type="entry name" value="Rhomboid_protease_S54"/>
</dbReference>
<dbReference type="PANTHER" id="PTHR43731">
    <property type="entry name" value="RHOMBOID PROTEASE"/>
    <property type="match status" value="1"/>
</dbReference>
<dbReference type="AlphaFoldDB" id="A0AA43TQR2"/>
<dbReference type="GO" id="GO:0016020">
    <property type="term" value="C:membrane"/>
    <property type="evidence" value="ECO:0007669"/>
    <property type="project" value="UniProtKB-SubCell"/>
</dbReference>
<dbReference type="Gene3D" id="1.20.1540.10">
    <property type="entry name" value="Rhomboid-like"/>
    <property type="match status" value="1"/>
</dbReference>
<evidence type="ECO:0000256" key="6">
    <source>
        <dbReference type="ARBA" id="ARBA00023136"/>
    </source>
</evidence>
<keyword evidence="9" id="KW-0732">Signal</keyword>
<reference evidence="11" key="1">
    <citation type="journal article" date="2023" name="Genome Biol. Evol.">
        <title>First Whole Genome Sequence and Flow Cytometry Genome Size Data for the Lichen-Forming Fungus Ramalina farinacea (Ascomycota).</title>
        <authorList>
            <person name="Llewellyn T."/>
            <person name="Mian S."/>
            <person name="Hill R."/>
            <person name="Leitch I.J."/>
            <person name="Gaya E."/>
        </authorList>
    </citation>
    <scope>NUCLEOTIDE SEQUENCE</scope>
    <source>
        <strain evidence="11">LIQ254RAFAR</strain>
    </source>
</reference>
<keyword evidence="12" id="KW-1185">Reference proteome</keyword>
<comment type="caution">
    <text evidence="11">The sequence shown here is derived from an EMBL/GenBank/DDBJ whole genome shotgun (WGS) entry which is preliminary data.</text>
</comment>
<comment type="subcellular location">
    <subcellularLocation>
        <location evidence="1">Membrane</location>
        <topology evidence="1">Multi-pass membrane protein</topology>
    </subcellularLocation>
</comment>
<proteinExistence type="inferred from homology"/>
<evidence type="ECO:0000256" key="4">
    <source>
        <dbReference type="ARBA" id="ARBA00022801"/>
    </source>
</evidence>
<feature type="chain" id="PRO_5041458819" description="Peptidase S54 rhomboid domain-containing protein" evidence="9">
    <location>
        <begin position="21"/>
        <end position="488"/>
    </location>
</feature>
<keyword evidence="5 8" id="KW-1133">Transmembrane helix</keyword>
<name>A0AA43TQR2_9LECA</name>
<evidence type="ECO:0000256" key="2">
    <source>
        <dbReference type="ARBA" id="ARBA00009045"/>
    </source>
</evidence>
<evidence type="ECO:0000256" key="1">
    <source>
        <dbReference type="ARBA" id="ARBA00004141"/>
    </source>
</evidence>
<feature type="transmembrane region" description="Helical" evidence="8">
    <location>
        <begin position="342"/>
        <end position="361"/>
    </location>
</feature>
<dbReference type="EMBL" id="JAPUFD010000001">
    <property type="protein sequence ID" value="MDI1484893.1"/>
    <property type="molecule type" value="Genomic_DNA"/>
</dbReference>
<feature type="transmembrane region" description="Helical" evidence="8">
    <location>
        <begin position="428"/>
        <end position="449"/>
    </location>
</feature>
<dbReference type="PANTHER" id="PTHR43731:SF14">
    <property type="entry name" value="PRESENILIN-ASSOCIATED RHOMBOID-LIKE PROTEIN, MITOCHONDRIAL"/>
    <property type="match status" value="1"/>
</dbReference>
<gene>
    <name evidence="11" type="ORF">OHK93_000027</name>
</gene>
<accession>A0AA43TQR2</accession>
<dbReference type="Pfam" id="PF01694">
    <property type="entry name" value="Rhomboid"/>
    <property type="match status" value="1"/>
</dbReference>
<feature type="transmembrane region" description="Helical" evidence="8">
    <location>
        <begin position="461"/>
        <end position="481"/>
    </location>
</feature>
<keyword evidence="3 8" id="KW-0812">Transmembrane</keyword>
<dbReference type="GO" id="GO:0004252">
    <property type="term" value="F:serine-type endopeptidase activity"/>
    <property type="evidence" value="ECO:0007669"/>
    <property type="project" value="InterPro"/>
</dbReference>
<feature type="region of interest" description="Disordered" evidence="7">
    <location>
        <begin position="213"/>
        <end position="234"/>
    </location>
</feature>
<dbReference type="Proteomes" id="UP001161017">
    <property type="component" value="Unassembled WGS sequence"/>
</dbReference>
<dbReference type="InterPro" id="IPR022764">
    <property type="entry name" value="Peptidase_S54_rhomboid_dom"/>
</dbReference>
<dbReference type="SUPFAM" id="SSF144091">
    <property type="entry name" value="Rhomboid-like"/>
    <property type="match status" value="1"/>
</dbReference>
<feature type="signal peptide" evidence="9">
    <location>
        <begin position="1"/>
        <end position="20"/>
    </location>
</feature>
<evidence type="ECO:0000259" key="10">
    <source>
        <dbReference type="Pfam" id="PF01694"/>
    </source>
</evidence>
<evidence type="ECO:0000256" key="3">
    <source>
        <dbReference type="ARBA" id="ARBA00022692"/>
    </source>
</evidence>
<keyword evidence="6 8" id="KW-0472">Membrane</keyword>
<feature type="domain" description="Peptidase S54 rhomboid" evidence="10">
    <location>
        <begin position="306"/>
        <end position="477"/>
    </location>
</feature>
<evidence type="ECO:0000256" key="7">
    <source>
        <dbReference type="SAM" id="MobiDB-lite"/>
    </source>
</evidence>
<feature type="compositionally biased region" description="Pro residues" evidence="7">
    <location>
        <begin position="219"/>
        <end position="229"/>
    </location>
</feature>
<evidence type="ECO:0000256" key="9">
    <source>
        <dbReference type="SAM" id="SignalP"/>
    </source>
</evidence>
<sequence length="488" mass="53409">MNLLPIAFLLLSIVLHKVSARPSLNTTTAKNDFDVTCFRESERFSAVSYEVCEPLITYLESFTGVQDYSGLDFPQTYNVREAPRCQVIIHTGRVVRDAFEGSEFGTAAARVLHECELRVPERAFSFGGFVGFRPKWFAEVRAVKIGVGINQTLVTHPPDVAVEKLSRAACSLIPPHDSSFNTLHHVLGKRYLPHDGGPATARTFSLITKRSSRYQSPNPWAPPPLPESEPPNVTSPRVASLFTKGLIAFCTVITLARYYADVVLDPHTTVNTSRSTAKLCMRISEISEKYFIASTENYRSHRAESVLGSTFMHGSLLHLAVNMFVLNSFAPTLIMHYGLIRAFIPLWFLAGSAGGVAFVRWQQVNEPPSGWDTKGRQSESFLGIKPTPETRAICSQQSGCCGASGVLSGILGFLVTAGHRGMTVGIPLVPLGIPLSGATLGYVAFEYWALSTGSLPQLGHAGHLGGVIGGAMFGVLFRLPFFRRRRLF</sequence>
<comment type="similarity">
    <text evidence="2">Belongs to the peptidase S54 family.</text>
</comment>
<organism evidence="11 12">
    <name type="scientific">Ramalina farinacea</name>
    <dbReference type="NCBI Taxonomy" id="258253"/>
    <lineage>
        <taxon>Eukaryota</taxon>
        <taxon>Fungi</taxon>
        <taxon>Dikarya</taxon>
        <taxon>Ascomycota</taxon>
        <taxon>Pezizomycotina</taxon>
        <taxon>Lecanoromycetes</taxon>
        <taxon>OSLEUM clade</taxon>
        <taxon>Lecanoromycetidae</taxon>
        <taxon>Lecanorales</taxon>
        <taxon>Lecanorineae</taxon>
        <taxon>Ramalinaceae</taxon>
        <taxon>Ramalina</taxon>
    </lineage>
</organism>
<evidence type="ECO:0000256" key="5">
    <source>
        <dbReference type="ARBA" id="ARBA00022989"/>
    </source>
</evidence>
<evidence type="ECO:0000313" key="11">
    <source>
        <dbReference type="EMBL" id="MDI1484893.1"/>
    </source>
</evidence>
<keyword evidence="4" id="KW-0378">Hydrolase</keyword>